<reference evidence="2" key="1">
    <citation type="journal article" date="2020" name="Phytopathology">
        <title>Genome Sequence Resources of Colletotrichum truncatum, C. plurivorum, C. musicola, and C. sojae: Four Species Pathogenic to Soybean (Glycine max).</title>
        <authorList>
            <person name="Rogerio F."/>
            <person name="Boufleur T.R."/>
            <person name="Ciampi-Guillardi M."/>
            <person name="Sukno S.A."/>
            <person name="Thon M.R."/>
            <person name="Massola Junior N.S."/>
            <person name="Baroncelli R."/>
        </authorList>
    </citation>
    <scope>NUCLEOTIDE SEQUENCE</scope>
    <source>
        <strain evidence="2">LFN00145</strain>
    </source>
</reference>
<dbReference type="AlphaFoldDB" id="A0A8H6KNH2"/>
<evidence type="ECO:0000256" key="1">
    <source>
        <dbReference type="SAM" id="MobiDB-lite"/>
    </source>
</evidence>
<dbReference type="Proteomes" id="UP000654918">
    <property type="component" value="Unassembled WGS sequence"/>
</dbReference>
<comment type="caution">
    <text evidence="2">The sequence shown here is derived from an EMBL/GenBank/DDBJ whole genome shotgun (WGS) entry which is preliminary data.</text>
</comment>
<feature type="region of interest" description="Disordered" evidence="1">
    <location>
        <begin position="1"/>
        <end position="37"/>
    </location>
</feature>
<gene>
    <name evidence="2" type="ORF">CPLU01_04987</name>
</gene>
<proteinExistence type="predicted"/>
<sequence length="73" mass="7589">MVLLRSLGRPVSGSLRSHVPGPPSPSRTRTSAGDSVGRRLTAEAVSASGNARQVRMMAASEAVLQVGEARMLC</sequence>
<accession>A0A8H6KNH2</accession>
<name>A0A8H6KNH2_9PEZI</name>
<organism evidence="2 3">
    <name type="scientific">Colletotrichum plurivorum</name>
    <dbReference type="NCBI Taxonomy" id="2175906"/>
    <lineage>
        <taxon>Eukaryota</taxon>
        <taxon>Fungi</taxon>
        <taxon>Dikarya</taxon>
        <taxon>Ascomycota</taxon>
        <taxon>Pezizomycotina</taxon>
        <taxon>Sordariomycetes</taxon>
        <taxon>Hypocreomycetidae</taxon>
        <taxon>Glomerellales</taxon>
        <taxon>Glomerellaceae</taxon>
        <taxon>Colletotrichum</taxon>
        <taxon>Colletotrichum orchidearum species complex</taxon>
    </lineage>
</organism>
<evidence type="ECO:0000313" key="2">
    <source>
        <dbReference type="EMBL" id="KAF6834351.1"/>
    </source>
</evidence>
<evidence type="ECO:0000313" key="3">
    <source>
        <dbReference type="Proteomes" id="UP000654918"/>
    </source>
</evidence>
<protein>
    <submittedName>
        <fullName evidence="2">Uncharacterized protein</fullName>
    </submittedName>
</protein>
<keyword evidence="3" id="KW-1185">Reference proteome</keyword>
<dbReference type="EMBL" id="WIGO01000049">
    <property type="protein sequence ID" value="KAF6834351.1"/>
    <property type="molecule type" value="Genomic_DNA"/>
</dbReference>